<dbReference type="InterPro" id="IPR013783">
    <property type="entry name" value="Ig-like_fold"/>
</dbReference>
<dbReference type="Pfam" id="PF00963">
    <property type="entry name" value="Cohesin"/>
    <property type="match status" value="1"/>
</dbReference>
<feature type="chain" id="PRO_5019344557" description="Probable pectate lyase C" evidence="3">
    <location>
        <begin position="35"/>
        <end position="1044"/>
    </location>
</feature>
<gene>
    <name evidence="6" type="ORF">KCTCHS21_13540</name>
</gene>
<dbReference type="InterPro" id="IPR016134">
    <property type="entry name" value="Dockerin_dom"/>
</dbReference>
<keyword evidence="2" id="KW-0378">Hydrolase</keyword>
<dbReference type="InterPro" id="IPR006626">
    <property type="entry name" value="PbH1"/>
</dbReference>
<evidence type="ECO:0000259" key="4">
    <source>
        <dbReference type="PROSITE" id="PS50853"/>
    </source>
</evidence>
<dbReference type="SUPFAM" id="SSF63446">
    <property type="entry name" value="Type I dockerin domain"/>
    <property type="match status" value="1"/>
</dbReference>
<dbReference type="SUPFAM" id="SSF51126">
    <property type="entry name" value="Pectin lyase-like"/>
    <property type="match status" value="1"/>
</dbReference>
<dbReference type="Gene3D" id="2.60.120.260">
    <property type="entry name" value="Galactose-binding domain-like"/>
    <property type="match status" value="1"/>
</dbReference>
<dbReference type="Pfam" id="PF00041">
    <property type="entry name" value="fn3"/>
    <property type="match status" value="1"/>
</dbReference>
<dbReference type="InterPro" id="IPR012334">
    <property type="entry name" value="Pectin_lyas_fold"/>
</dbReference>
<dbReference type="InterPro" id="IPR011050">
    <property type="entry name" value="Pectin_lyase_fold/virulence"/>
</dbReference>
<evidence type="ECO:0000259" key="5">
    <source>
        <dbReference type="PROSITE" id="PS51766"/>
    </source>
</evidence>
<dbReference type="GO" id="GO:0030246">
    <property type="term" value="F:carbohydrate binding"/>
    <property type="evidence" value="ECO:0007669"/>
    <property type="project" value="InterPro"/>
</dbReference>
<dbReference type="PROSITE" id="PS51766">
    <property type="entry name" value="DOCKERIN"/>
    <property type="match status" value="1"/>
</dbReference>
<dbReference type="InterPro" id="IPR002105">
    <property type="entry name" value="Dockerin_1_rpt"/>
</dbReference>
<name>A0A3T1D1S1_9BACL</name>
<dbReference type="SUPFAM" id="SSF49265">
    <property type="entry name" value="Fibronectin type III"/>
    <property type="match status" value="1"/>
</dbReference>
<dbReference type="KEGG" id="cohn:KCTCHS21_13540"/>
<dbReference type="InterPro" id="IPR036116">
    <property type="entry name" value="FN3_sf"/>
</dbReference>
<dbReference type="InterPro" id="IPR003305">
    <property type="entry name" value="CenC_carb-bd"/>
</dbReference>
<dbReference type="Gene3D" id="2.160.20.10">
    <property type="entry name" value="Single-stranded right-handed beta-helix, Pectin lyase-like"/>
    <property type="match status" value="1"/>
</dbReference>
<dbReference type="InterPro" id="IPR018247">
    <property type="entry name" value="EF_Hand_1_Ca_BS"/>
</dbReference>
<evidence type="ECO:0000256" key="1">
    <source>
        <dbReference type="ARBA" id="ARBA00016512"/>
    </source>
</evidence>
<dbReference type="Gene3D" id="2.60.40.680">
    <property type="match status" value="1"/>
</dbReference>
<dbReference type="Gene3D" id="2.60.40.10">
    <property type="entry name" value="Immunoglobulins"/>
    <property type="match status" value="1"/>
</dbReference>
<dbReference type="InterPro" id="IPR036439">
    <property type="entry name" value="Dockerin_dom_sf"/>
</dbReference>
<dbReference type="Proteomes" id="UP000289856">
    <property type="component" value="Chromosome"/>
</dbReference>
<dbReference type="CDD" id="cd08547">
    <property type="entry name" value="Type_II_cohesin"/>
    <property type="match status" value="1"/>
</dbReference>
<dbReference type="SUPFAM" id="SSF49384">
    <property type="entry name" value="Carbohydrate-binding domain"/>
    <property type="match status" value="1"/>
</dbReference>
<feature type="domain" description="Dockerin" evidence="5">
    <location>
        <begin position="981"/>
        <end position="1044"/>
    </location>
</feature>
<dbReference type="InterPro" id="IPR002102">
    <property type="entry name" value="Cohesin_dom"/>
</dbReference>
<organism evidence="6 7">
    <name type="scientific">Cohnella abietis</name>
    <dbReference type="NCBI Taxonomy" id="2507935"/>
    <lineage>
        <taxon>Bacteria</taxon>
        <taxon>Bacillati</taxon>
        <taxon>Bacillota</taxon>
        <taxon>Bacilli</taxon>
        <taxon>Bacillales</taxon>
        <taxon>Paenibacillaceae</taxon>
        <taxon>Cohnella</taxon>
    </lineage>
</organism>
<dbReference type="CDD" id="cd00063">
    <property type="entry name" value="FN3"/>
    <property type="match status" value="1"/>
</dbReference>
<proteinExistence type="predicted"/>
<feature type="domain" description="Fibronectin type-III" evidence="4">
    <location>
        <begin position="586"/>
        <end position="695"/>
    </location>
</feature>
<dbReference type="SMART" id="SM00060">
    <property type="entry name" value="FN3"/>
    <property type="match status" value="1"/>
</dbReference>
<dbReference type="GO" id="GO:0000272">
    <property type="term" value="P:polysaccharide catabolic process"/>
    <property type="evidence" value="ECO:0007669"/>
    <property type="project" value="InterPro"/>
</dbReference>
<dbReference type="Pfam" id="PF00404">
    <property type="entry name" value="Dockerin_1"/>
    <property type="match status" value="1"/>
</dbReference>
<dbReference type="EMBL" id="AP019400">
    <property type="protein sequence ID" value="BBI31955.1"/>
    <property type="molecule type" value="Genomic_DNA"/>
</dbReference>
<sequence>MKIRFKVSAFYYVVCFSFAVLAVILFSAPTSAYAANYYISNNNCSNTNTGNSGTLTGGNEGPWCDFTPVNTKTFAAGDAIYLERGSSWTQEFKPAGGSGTSANWILVDAYGTGERPIIRGNNNATDRTFTLRNADYWEVRNLEISHAGIGPQFLYSTIGHQGIIFKNNYIHDMVGGPNAIAVQVRSADVAALPTAGQWLVKDVEISENKIGPTSSYGVVVMHNNAAAPTNTFQNIKLNNNDLQDISAKAIVFMNVQDSYWTGNRIDRAANVNQAGGTTASFLFGTKNITIANNLFLNTPDTGSTDQSAIDNEGKNDANHFRGNYFANNFGGALEWLMCNCIVPDRLGTDFNSNNEVLGNTFVNNGLGALWATSDTGQSTGTITDNLFFENEFLRDESRFTAWSSIVNNVFVPSPSKINNAANDFGAVGHSGNWSQQLYDGTSYTNLNYDSTEKWYGTTGGYISQFNLRASDTATDWISRAWTAPYSGIVSLRGQAFINSVGGDGVLVRVTQNGQVIWPVSSNSQSISSNDYTGYATNLDSISVAQNDVIRFEVNNGGIDGANDAVSWTPTIAYTSGGHSSADEASVPGHITDLAVSSTQHNKAILTWTASGSNGGTGTASRYDIRYSTSPITEQNWSTATKVVERPFPQISGTSQSVTIPLLDANTLYYFAIKTINEIPNESSLSNVTSSSTNADITELVNPGFEEGIVAPWGAQGASIDVSNIYAHTGNYSLWASNRSDTWAGAFQDITSLLNSKGQGTYSFGVWAKFANHSSGGMVTLNITDSAGAHWYTTPITMISSDEFTKIIGIKDIAWTGTVTRASIYFQSDSSMEDIYLDDFFLDRAIETTSASTLMGDHLVNSDSEFELTYGLEGINEIGFDHIYAQDLTITFDSTKLEYISVSSLKAGFTVISDEEIAPGKVRIIAVSKGSSIAAIGEWLKFVFKAKTFVVPMDVTVNVSAILIANIQGDELEIAGSSLAFKIQNRGDLNGDGRISIGDLAIAGSYYGKTFSDPNWNNIYKKADINQDNVIDIADLSAIAQLILN</sequence>
<evidence type="ECO:0000313" key="7">
    <source>
        <dbReference type="Proteomes" id="UP000289856"/>
    </source>
</evidence>
<accession>A0A3T1D1S1</accession>
<dbReference type="PROSITE" id="PS50853">
    <property type="entry name" value="FN3"/>
    <property type="match status" value="1"/>
</dbReference>
<reference evidence="6 7" key="1">
    <citation type="submission" date="2019-01" db="EMBL/GenBank/DDBJ databases">
        <title>Complete genome sequence of Cohnella hallensis HS21 isolated from Korean fir (Abies koreana) rhizospheric soil.</title>
        <authorList>
            <person name="Jiang L."/>
            <person name="Kang S.W."/>
            <person name="Kim S."/>
            <person name="Jung J."/>
            <person name="Kim C.Y."/>
            <person name="Kim D.H."/>
            <person name="Kim S.W."/>
            <person name="Lee J."/>
        </authorList>
    </citation>
    <scope>NUCLEOTIDE SEQUENCE [LARGE SCALE GENOMIC DNA]</scope>
    <source>
        <strain evidence="6 7">HS21</strain>
    </source>
</reference>
<feature type="signal peptide" evidence="3">
    <location>
        <begin position="1"/>
        <end position="34"/>
    </location>
</feature>
<dbReference type="Pfam" id="PF02018">
    <property type="entry name" value="CBM_4_9"/>
    <property type="match status" value="1"/>
</dbReference>
<dbReference type="InterPro" id="IPR003961">
    <property type="entry name" value="FN3_dom"/>
</dbReference>
<keyword evidence="3" id="KW-0732">Signal</keyword>
<dbReference type="GO" id="GO:0004553">
    <property type="term" value="F:hydrolase activity, hydrolyzing O-glycosyl compounds"/>
    <property type="evidence" value="ECO:0007669"/>
    <property type="project" value="InterPro"/>
</dbReference>
<dbReference type="PROSITE" id="PS00018">
    <property type="entry name" value="EF_HAND_1"/>
    <property type="match status" value="2"/>
</dbReference>
<keyword evidence="7" id="KW-1185">Reference proteome</keyword>
<dbReference type="Gene3D" id="1.10.1330.10">
    <property type="entry name" value="Dockerin domain"/>
    <property type="match status" value="1"/>
</dbReference>
<dbReference type="InterPro" id="IPR008965">
    <property type="entry name" value="CBM2/CBM3_carb-bd_dom_sf"/>
</dbReference>
<dbReference type="SUPFAM" id="SSF49785">
    <property type="entry name" value="Galactose-binding domain-like"/>
    <property type="match status" value="1"/>
</dbReference>
<evidence type="ECO:0000256" key="3">
    <source>
        <dbReference type="SAM" id="SignalP"/>
    </source>
</evidence>
<protein>
    <recommendedName>
        <fullName evidence="1">Probable pectate lyase C</fullName>
    </recommendedName>
</protein>
<dbReference type="InterPro" id="IPR008979">
    <property type="entry name" value="Galactose-bd-like_sf"/>
</dbReference>
<dbReference type="AlphaFoldDB" id="A0A3T1D1S1"/>
<evidence type="ECO:0000256" key="2">
    <source>
        <dbReference type="ARBA" id="ARBA00022801"/>
    </source>
</evidence>
<dbReference type="RefSeq" id="WP_162309290.1">
    <property type="nucleotide sequence ID" value="NZ_AP019400.1"/>
</dbReference>
<dbReference type="CDD" id="cd14254">
    <property type="entry name" value="Dockerin_II"/>
    <property type="match status" value="1"/>
</dbReference>
<evidence type="ECO:0000313" key="6">
    <source>
        <dbReference type="EMBL" id="BBI31955.1"/>
    </source>
</evidence>
<dbReference type="SMART" id="SM00710">
    <property type="entry name" value="PbH1"/>
    <property type="match status" value="6"/>
</dbReference>